<evidence type="ECO:0000313" key="2">
    <source>
        <dbReference type="Proteomes" id="UP001142055"/>
    </source>
</evidence>
<accession>A0A9Q0MA62</accession>
<proteinExistence type="predicted"/>
<comment type="caution">
    <text evidence="1">The sequence shown here is derived from an EMBL/GenBank/DDBJ whole genome shotgun (WGS) entry which is preliminary data.</text>
</comment>
<evidence type="ECO:0000313" key="1">
    <source>
        <dbReference type="EMBL" id="KAJ6219950.1"/>
    </source>
</evidence>
<keyword evidence="2" id="KW-1185">Reference proteome</keyword>
<name>A0A9Q0MA62_BLOTA</name>
<gene>
    <name evidence="1" type="ORF">RDWZM_005762</name>
</gene>
<reference evidence="1" key="1">
    <citation type="submission" date="2022-12" db="EMBL/GenBank/DDBJ databases">
        <title>Genome assemblies of Blomia tropicalis.</title>
        <authorList>
            <person name="Cui Y."/>
        </authorList>
    </citation>
    <scope>NUCLEOTIDE SEQUENCE</scope>
    <source>
        <tissue evidence="1">Adult mites</tissue>
    </source>
</reference>
<organism evidence="1 2">
    <name type="scientific">Blomia tropicalis</name>
    <name type="common">Mite</name>
    <dbReference type="NCBI Taxonomy" id="40697"/>
    <lineage>
        <taxon>Eukaryota</taxon>
        <taxon>Metazoa</taxon>
        <taxon>Ecdysozoa</taxon>
        <taxon>Arthropoda</taxon>
        <taxon>Chelicerata</taxon>
        <taxon>Arachnida</taxon>
        <taxon>Acari</taxon>
        <taxon>Acariformes</taxon>
        <taxon>Sarcoptiformes</taxon>
        <taxon>Astigmata</taxon>
        <taxon>Glycyphagoidea</taxon>
        <taxon>Echimyopodidae</taxon>
        <taxon>Blomia</taxon>
    </lineage>
</organism>
<sequence length="71" mass="7894">ASHHHIHCSLVYDLVGFGANIDVLTHPIRIDTIRYDSLQSNTMVICVVNGNKALNNLHPCPRIESMSTLNL</sequence>
<protein>
    <submittedName>
        <fullName evidence="1">Uncharacterized protein</fullName>
    </submittedName>
</protein>
<dbReference type="Proteomes" id="UP001142055">
    <property type="component" value="Chromosome 2"/>
</dbReference>
<dbReference type="EMBL" id="JAPWDV010000002">
    <property type="protein sequence ID" value="KAJ6219950.1"/>
    <property type="molecule type" value="Genomic_DNA"/>
</dbReference>
<feature type="non-terminal residue" evidence="1">
    <location>
        <position position="1"/>
    </location>
</feature>
<dbReference type="AlphaFoldDB" id="A0A9Q0MA62"/>